<dbReference type="InterPro" id="IPR029016">
    <property type="entry name" value="GAF-like_dom_sf"/>
</dbReference>
<evidence type="ECO:0008006" key="5">
    <source>
        <dbReference type="Google" id="ProtNLM"/>
    </source>
</evidence>
<dbReference type="InterPro" id="IPR050706">
    <property type="entry name" value="Cyclic-di-GMP_PDE-like"/>
</dbReference>
<evidence type="ECO:0000259" key="2">
    <source>
        <dbReference type="PROSITE" id="PS50887"/>
    </source>
</evidence>
<feature type="domain" description="GGDEF" evidence="2">
    <location>
        <begin position="397"/>
        <end position="530"/>
    </location>
</feature>
<reference evidence="3 4" key="1">
    <citation type="submission" date="2015-06" db="EMBL/GenBank/DDBJ databases">
        <title>Genome sequence of Pseudoalteromonas aliena.</title>
        <authorList>
            <person name="Xie B.-B."/>
            <person name="Rong J.-C."/>
            <person name="Qin Q.-L."/>
            <person name="Zhang Y.-Z."/>
        </authorList>
    </citation>
    <scope>NUCLEOTIDE SEQUENCE [LARGE SCALE GENOMIC DNA]</scope>
    <source>
        <strain evidence="3 4">SW19</strain>
    </source>
</reference>
<protein>
    <recommendedName>
        <fullName evidence="5">Bifunctional diguanylate cyclase/phosphodiesterase</fullName>
    </recommendedName>
</protein>
<dbReference type="SMART" id="SM00052">
    <property type="entry name" value="EAL"/>
    <property type="match status" value="1"/>
</dbReference>
<dbReference type="InterPro" id="IPR001633">
    <property type="entry name" value="EAL_dom"/>
</dbReference>
<comment type="caution">
    <text evidence="3">The sequence shown here is derived from an EMBL/GenBank/DDBJ whole genome shotgun (WGS) entry which is preliminary data.</text>
</comment>
<dbReference type="Pfam" id="PF00990">
    <property type="entry name" value="GGDEF"/>
    <property type="match status" value="1"/>
</dbReference>
<evidence type="ECO:0000259" key="1">
    <source>
        <dbReference type="PROSITE" id="PS50883"/>
    </source>
</evidence>
<dbReference type="CDD" id="cd01948">
    <property type="entry name" value="EAL"/>
    <property type="match status" value="1"/>
</dbReference>
<proteinExistence type="predicted"/>
<dbReference type="Proteomes" id="UP000648482">
    <property type="component" value="Unassembled WGS sequence"/>
</dbReference>
<dbReference type="Gene3D" id="3.20.20.450">
    <property type="entry name" value="EAL domain"/>
    <property type="match status" value="1"/>
</dbReference>
<organism evidence="3 4">
    <name type="scientific">Pseudoalteromonas aliena SW19</name>
    <dbReference type="NCBI Taxonomy" id="1314866"/>
    <lineage>
        <taxon>Bacteria</taxon>
        <taxon>Pseudomonadati</taxon>
        <taxon>Pseudomonadota</taxon>
        <taxon>Gammaproteobacteria</taxon>
        <taxon>Alteromonadales</taxon>
        <taxon>Pseudoalteromonadaceae</taxon>
        <taxon>Pseudoalteromonas</taxon>
    </lineage>
</organism>
<dbReference type="SMART" id="SM00065">
    <property type="entry name" value="GAF"/>
    <property type="match status" value="2"/>
</dbReference>
<name>A0ABR9DUG0_9GAMM</name>
<dbReference type="SUPFAM" id="SSF55073">
    <property type="entry name" value="Nucleotide cyclase"/>
    <property type="match status" value="1"/>
</dbReference>
<keyword evidence="4" id="KW-1185">Reference proteome</keyword>
<dbReference type="SMART" id="SM00267">
    <property type="entry name" value="GGDEF"/>
    <property type="match status" value="1"/>
</dbReference>
<dbReference type="EMBL" id="AQGU01000018">
    <property type="protein sequence ID" value="MBE0357991.1"/>
    <property type="molecule type" value="Genomic_DNA"/>
</dbReference>
<dbReference type="InterPro" id="IPR043128">
    <property type="entry name" value="Rev_trsase/Diguanyl_cyclase"/>
</dbReference>
<sequence length="791" mass="89325">MPMSNKIDTNKALEIKTEQLSIINQFSSSLLQLDTLEELFKCVTTEVVNRLGFVDCVIYLADESTRTLNQVASIGIDDERYKYRAQRKKINFNEGITGFVATNGEAIILGDVSADNRYIADERPAQSELCVPLIYKERILGVIDCEHPIKDYFTNAHLEILTTVAHLLSAKINQVNTVSSLQKTVVQLNDAQKLENSLLQIANLTYEASNLDVFFESLHNIINSLLRADNFFIGLYDKQIDILDIVYIVEEGIHTNTHQKIAKNQLKDTASYYLLQNEQTLLLDKQQYMQHIEQGHFKMVGRQSESWLGVQFKTNERISGVIVIQSYDSNLQYNEHDGALLTYVSRQISMALDRQLTRQELEHRALHDELTGLANRSLLIERIKHATLRLARAKKGTCHALMYLDFDRFKSINDSLGHEVGDHFLIKICELIKSTVRSTDTFARLGGDEFAIFMENITHKNQVNEALRRIQTVLSKPLNVDGHLLQASTSIGIAYSDKVDDEAYVLLQQSDAAMYEAKSTGRGQVKFFNNTMRKKLKTHADIENDLQHAIEHNEFELYFQPIFTISTGDIVGFEALVRWHHPNKGFVSPNDFIPIAETTGQIINLDLHLLDLAAQHISDWHQQGYRFLKITVNVSSRHFASLDFVAQIHAIYNKYQLPLGSLCLEITESGLIENLALATQIIEGLSPLKVRLCLDDFGTGYSALGYLHQLPIHVLKIDKSFIDHLQDSTNPLVEAILSLAQSLKLAVVAEGIETAEQLAILQTTQCDFGQGFLKSKPVTAKEAIALIDKPL</sequence>
<dbReference type="InterPro" id="IPR029787">
    <property type="entry name" value="Nucleotide_cyclase"/>
</dbReference>
<evidence type="ECO:0000313" key="4">
    <source>
        <dbReference type="Proteomes" id="UP000648482"/>
    </source>
</evidence>
<dbReference type="SUPFAM" id="SSF55781">
    <property type="entry name" value="GAF domain-like"/>
    <property type="match status" value="2"/>
</dbReference>
<dbReference type="Gene3D" id="3.30.450.40">
    <property type="match status" value="2"/>
</dbReference>
<dbReference type="PANTHER" id="PTHR33121:SF70">
    <property type="entry name" value="SIGNALING PROTEIN YKOW"/>
    <property type="match status" value="1"/>
</dbReference>
<evidence type="ECO:0000313" key="3">
    <source>
        <dbReference type="EMBL" id="MBE0357991.1"/>
    </source>
</evidence>
<gene>
    <name evidence="3" type="ORF">PALI_a3327</name>
</gene>
<dbReference type="CDD" id="cd01949">
    <property type="entry name" value="GGDEF"/>
    <property type="match status" value="1"/>
</dbReference>
<dbReference type="PROSITE" id="PS50883">
    <property type="entry name" value="EAL"/>
    <property type="match status" value="1"/>
</dbReference>
<dbReference type="PANTHER" id="PTHR33121">
    <property type="entry name" value="CYCLIC DI-GMP PHOSPHODIESTERASE PDEF"/>
    <property type="match status" value="1"/>
</dbReference>
<dbReference type="Pfam" id="PF13185">
    <property type="entry name" value="GAF_2"/>
    <property type="match status" value="1"/>
</dbReference>
<dbReference type="Pfam" id="PF00563">
    <property type="entry name" value="EAL"/>
    <property type="match status" value="1"/>
</dbReference>
<dbReference type="InterPro" id="IPR003018">
    <property type="entry name" value="GAF"/>
</dbReference>
<dbReference type="SUPFAM" id="SSF141868">
    <property type="entry name" value="EAL domain-like"/>
    <property type="match status" value="1"/>
</dbReference>
<feature type="domain" description="EAL" evidence="1">
    <location>
        <begin position="539"/>
        <end position="791"/>
    </location>
</feature>
<dbReference type="InterPro" id="IPR035919">
    <property type="entry name" value="EAL_sf"/>
</dbReference>
<dbReference type="NCBIfam" id="TIGR00254">
    <property type="entry name" value="GGDEF"/>
    <property type="match status" value="1"/>
</dbReference>
<dbReference type="PROSITE" id="PS50887">
    <property type="entry name" value="GGDEF"/>
    <property type="match status" value="1"/>
</dbReference>
<dbReference type="Gene3D" id="3.30.70.270">
    <property type="match status" value="1"/>
</dbReference>
<dbReference type="InterPro" id="IPR000160">
    <property type="entry name" value="GGDEF_dom"/>
</dbReference>
<accession>A0ABR9DUG0</accession>